<evidence type="ECO:0000313" key="2">
    <source>
        <dbReference type="EMBL" id="TQR86154.1"/>
    </source>
</evidence>
<dbReference type="Proteomes" id="UP000315759">
    <property type="component" value="Unassembled WGS sequence"/>
</dbReference>
<reference evidence="2 3" key="1">
    <citation type="submission" date="2018-10" db="EMBL/GenBank/DDBJ databases">
        <title>Draft genome of Mycobacterium hodleri strain B.</title>
        <authorList>
            <person name="Amande T.J."/>
            <person name="Mcgenity T.J."/>
        </authorList>
    </citation>
    <scope>NUCLEOTIDE SEQUENCE [LARGE SCALE GENOMIC DNA]</scope>
    <source>
        <strain evidence="2 3">B</strain>
    </source>
</reference>
<organism evidence="2 3">
    <name type="scientific">Mycolicibacterium hodleri</name>
    <dbReference type="NCBI Taxonomy" id="49897"/>
    <lineage>
        <taxon>Bacteria</taxon>
        <taxon>Bacillati</taxon>
        <taxon>Actinomycetota</taxon>
        <taxon>Actinomycetes</taxon>
        <taxon>Mycobacteriales</taxon>
        <taxon>Mycobacteriaceae</taxon>
        <taxon>Mycolicibacterium</taxon>
    </lineage>
</organism>
<dbReference type="RefSeq" id="WP_142552422.1">
    <property type="nucleotide sequence ID" value="NZ_VIFX01000014.1"/>
</dbReference>
<keyword evidence="1" id="KW-1133">Transmembrane helix</keyword>
<proteinExistence type="predicted"/>
<dbReference type="EMBL" id="VIFX01000014">
    <property type="protein sequence ID" value="TQR86154.1"/>
    <property type="molecule type" value="Genomic_DNA"/>
</dbReference>
<evidence type="ECO:0000256" key="1">
    <source>
        <dbReference type="SAM" id="Phobius"/>
    </source>
</evidence>
<dbReference type="AlphaFoldDB" id="A0A544W1N5"/>
<sequence length="173" mass="17863">MKHAAEPHEELPAPSAQPAARSPWRWATLALALVAVVATGVAVWALMRTPTENSAAPTTQEVADAKGRACEAYVKVRTAVALQTQGAVGTDPAAAQAVAANARLAMSVGSQHLVDNLSPAAPAELAGLLRTLATDLQDLTVNALAGAPDDDAGQVTRLRDLETNSTKIVELCK</sequence>
<keyword evidence="3" id="KW-1185">Reference proteome</keyword>
<keyword evidence="1" id="KW-0472">Membrane</keyword>
<keyword evidence="1" id="KW-0812">Transmembrane</keyword>
<comment type="caution">
    <text evidence="2">The sequence shown here is derived from an EMBL/GenBank/DDBJ whole genome shotgun (WGS) entry which is preliminary data.</text>
</comment>
<gene>
    <name evidence="2" type="ORF">D8S82_12610</name>
</gene>
<protein>
    <recommendedName>
        <fullName evidence="4">Alanine and proline rich membrane protein</fullName>
    </recommendedName>
</protein>
<evidence type="ECO:0000313" key="3">
    <source>
        <dbReference type="Proteomes" id="UP000315759"/>
    </source>
</evidence>
<name>A0A544W1N5_9MYCO</name>
<accession>A0A544W1N5</accession>
<feature type="transmembrane region" description="Helical" evidence="1">
    <location>
        <begin position="24"/>
        <end position="46"/>
    </location>
</feature>
<evidence type="ECO:0008006" key="4">
    <source>
        <dbReference type="Google" id="ProtNLM"/>
    </source>
</evidence>